<keyword evidence="25 43" id="KW-0472">Membrane</keyword>
<keyword evidence="19" id="KW-0256">Endoplasmic reticulum</keyword>
<evidence type="ECO:0000259" key="44">
    <source>
        <dbReference type="PROSITE" id="PS50893"/>
    </source>
</evidence>
<dbReference type="Gene3D" id="1.20.1560.10">
    <property type="entry name" value="ABC transporter type 1, transmembrane domain"/>
    <property type="match status" value="1"/>
</dbReference>
<keyword evidence="17" id="KW-0967">Endosome</keyword>
<dbReference type="PANTHER" id="PTHR24221">
    <property type="entry name" value="ATP-BINDING CASSETTE SUB-FAMILY B"/>
    <property type="match status" value="1"/>
</dbReference>
<evidence type="ECO:0000256" key="13">
    <source>
        <dbReference type="ARBA" id="ARBA00022475"/>
    </source>
</evidence>
<evidence type="ECO:0000256" key="36">
    <source>
        <dbReference type="ARBA" id="ARBA00048309"/>
    </source>
</evidence>
<dbReference type="SMART" id="SM00382">
    <property type="entry name" value="AAA"/>
    <property type="match status" value="1"/>
</dbReference>
<comment type="catalytic activity">
    <reaction evidence="37">
        <text>pheophorbide a(in) + ATP + H2O = pheophorbide a(out) + ADP + phosphate + H(+)</text>
        <dbReference type="Rhea" id="RHEA:61360"/>
        <dbReference type="ChEBI" id="CHEBI:15377"/>
        <dbReference type="ChEBI" id="CHEBI:15378"/>
        <dbReference type="ChEBI" id="CHEBI:30616"/>
        <dbReference type="ChEBI" id="CHEBI:43474"/>
        <dbReference type="ChEBI" id="CHEBI:58687"/>
        <dbReference type="ChEBI" id="CHEBI:456216"/>
    </reaction>
    <physiologicalReaction direction="left-to-right" evidence="37">
        <dbReference type="Rhea" id="RHEA:61361"/>
    </physiologicalReaction>
</comment>
<dbReference type="GO" id="GO:0005576">
    <property type="term" value="C:extracellular region"/>
    <property type="evidence" value="ECO:0007669"/>
    <property type="project" value="UniProtKB-SubCell"/>
</dbReference>
<evidence type="ECO:0000256" key="26">
    <source>
        <dbReference type="ARBA" id="ARBA00023157"/>
    </source>
</evidence>
<dbReference type="InterPro" id="IPR003439">
    <property type="entry name" value="ABC_transporter-like_ATP-bd"/>
</dbReference>
<evidence type="ECO:0000256" key="29">
    <source>
        <dbReference type="ARBA" id="ARBA00024363"/>
    </source>
</evidence>
<evidence type="ECO:0000256" key="35">
    <source>
        <dbReference type="ARBA" id="ARBA00047789"/>
    </source>
</evidence>
<dbReference type="FunFam" id="3.40.50.300:FF:000186">
    <property type="entry name" value="ATP-binding cassette sub-family B member 7, mitochondrial"/>
    <property type="match status" value="1"/>
</dbReference>
<evidence type="ECO:0000256" key="14">
    <source>
        <dbReference type="ARBA" id="ARBA00022525"/>
    </source>
</evidence>
<dbReference type="GO" id="GO:0005774">
    <property type="term" value="C:vacuolar membrane"/>
    <property type="evidence" value="ECO:0007669"/>
    <property type="project" value="TreeGrafter"/>
</dbReference>
<evidence type="ECO:0000256" key="4">
    <source>
        <dbReference type="ARBA" id="ARBA00004374"/>
    </source>
</evidence>
<dbReference type="GO" id="GO:0005886">
    <property type="term" value="C:plasma membrane"/>
    <property type="evidence" value="ECO:0007669"/>
    <property type="project" value="UniProtKB-SubCell"/>
</dbReference>
<keyword evidence="14" id="KW-0964">Secreted</keyword>
<comment type="catalytic activity">
    <reaction evidence="34">
        <text>coproporphyrinogen III(in) + ATP + H2O = coproporphyrinogen III(out) + ADP + phosphate + H(+)</text>
        <dbReference type="Rhea" id="RHEA:66680"/>
        <dbReference type="ChEBI" id="CHEBI:15377"/>
        <dbReference type="ChEBI" id="CHEBI:15378"/>
        <dbReference type="ChEBI" id="CHEBI:30616"/>
        <dbReference type="ChEBI" id="CHEBI:43474"/>
        <dbReference type="ChEBI" id="CHEBI:57309"/>
        <dbReference type="ChEBI" id="CHEBI:456216"/>
    </reaction>
    <physiologicalReaction direction="left-to-right" evidence="34">
        <dbReference type="Rhea" id="RHEA:66681"/>
    </physiologicalReaction>
</comment>
<evidence type="ECO:0000256" key="19">
    <source>
        <dbReference type="ARBA" id="ARBA00022824"/>
    </source>
</evidence>
<dbReference type="GO" id="GO:0032585">
    <property type="term" value="C:multivesicular body membrane"/>
    <property type="evidence" value="ECO:0007669"/>
    <property type="project" value="UniProtKB-SubCell"/>
</dbReference>
<keyword evidence="22 43" id="KW-1133">Transmembrane helix</keyword>
<dbReference type="GO" id="GO:0005741">
    <property type="term" value="C:mitochondrial outer membrane"/>
    <property type="evidence" value="ECO:0007669"/>
    <property type="project" value="UniProtKB-SubCell"/>
</dbReference>
<dbReference type="EMBL" id="CAJVPS010011401">
    <property type="protein sequence ID" value="CAG8664622.1"/>
    <property type="molecule type" value="Genomic_DNA"/>
</dbReference>
<organism evidence="46 47">
    <name type="scientific">Ambispora leptoticha</name>
    <dbReference type="NCBI Taxonomy" id="144679"/>
    <lineage>
        <taxon>Eukaryota</taxon>
        <taxon>Fungi</taxon>
        <taxon>Fungi incertae sedis</taxon>
        <taxon>Mucoromycota</taxon>
        <taxon>Glomeromycotina</taxon>
        <taxon>Glomeromycetes</taxon>
        <taxon>Archaeosporales</taxon>
        <taxon>Ambisporaceae</taxon>
        <taxon>Ambispora</taxon>
    </lineage>
</organism>
<dbReference type="InterPro" id="IPR017871">
    <property type="entry name" value="ABC_transporter-like_CS"/>
</dbReference>
<dbReference type="SUPFAM" id="SSF90123">
    <property type="entry name" value="ABC transporter transmembrane region"/>
    <property type="match status" value="1"/>
</dbReference>
<keyword evidence="23" id="KW-0333">Golgi apparatus</keyword>
<dbReference type="GO" id="GO:0016887">
    <property type="term" value="F:ATP hydrolysis activity"/>
    <property type="evidence" value="ECO:0007669"/>
    <property type="project" value="InterPro"/>
</dbReference>
<feature type="transmembrane region" description="Helical" evidence="43">
    <location>
        <begin position="113"/>
        <end position="133"/>
    </location>
</feature>
<evidence type="ECO:0000256" key="32">
    <source>
        <dbReference type="ARBA" id="ARBA00031413"/>
    </source>
</evidence>
<dbReference type="OrthoDB" id="6500128at2759"/>
<evidence type="ECO:0000256" key="43">
    <source>
        <dbReference type="SAM" id="Phobius"/>
    </source>
</evidence>
<evidence type="ECO:0000256" key="22">
    <source>
        <dbReference type="ARBA" id="ARBA00022989"/>
    </source>
</evidence>
<dbReference type="CDD" id="cd03253">
    <property type="entry name" value="ABCC_ATM1_transporter"/>
    <property type="match status" value="1"/>
</dbReference>
<keyword evidence="15 43" id="KW-0812">Transmembrane</keyword>
<sequence>AEISTLLLLFVRKVIYSDKALRVNMNESLSILFCPPSFSKELRISPCGLHTTIGITLLAYIFIFGCIQHLYSRKRKTRHDDHYSQDDENDEEPLPSRFQYRGYPPSLHKLANAVQSLVGIVALLNGFYILFILAEKNRVDSKLPLYLLTSTICRFFAWTIEYYLVACERKQNQRWSYFTQGFWYLAFILTNIELYNRLVYFTKPREDDGPPEWIQNHVLMIVYISRYTITLLLVICAVTLSIMWRRSFEAQGYNPLNNQSQRSLSGENATLNEDGSPDDVEASRPNGKPISMADDPKYAPPTTVSEFITKMKKLIPFLWPTDNIRLQIYILICILLLVAGRIVNVLLPYQNKILIERLTERKFAWQEILFYVFLRFLQGDVGLVKTVQNILWIPIGQFTTREVSVKMFDHLLNLSLRFHLNRKTGEILRVQDRGVSSIVSILSYLLFNIVPTLVDIGIAVIYFTVSFDLYFGMIVFTTMSSYIIATIAITQWRTKYRREANLLDNAMEAKAVDSLLNYETVKLYAAEAFEVQQYTDAILAYQNAERKSTMSLYILNSVQNTIIQIGLVAGCLLCANRIVKEEMTVGDFIMYLTYILQLYGPLNWFGTYYRVIQKNLVDMEKMFDLLQEVPEVKDLPLASSLVVKKGEVTFQNVSFHYDPRVPILKNISFSIPSGSTVALVGPSGGGKSTILRLLFRFYDVQSGSILVDGQDIRYVKQRDLRSNIGVVPQDTVLFNDTIRYNIRYSKINATDSQVEEAAAAAQIHEKILGFPEGYETKVGERGLRLSGGEKQRVAIARTLLKNPQIVLLDEATSALDTHTERHIQKALRRMTVNRTTLIIAHRLSTIVHADQILVVQGGEIVERGSHQELLSIQNGVYYKLWNKQLKLHEKMKREAEQKRAALAAAVASGASTDGFTDVDTLIMEDEGETSTFPHTAENMHEDDLSSALPEKARSINLNNNNNRNQETENYE</sequence>
<dbReference type="PROSITE" id="PS00211">
    <property type="entry name" value="ABC_TRANSPORTER_1"/>
    <property type="match status" value="1"/>
</dbReference>
<feature type="transmembrane region" description="Helical" evidence="43">
    <location>
        <begin position="591"/>
        <end position="612"/>
    </location>
</feature>
<evidence type="ECO:0000256" key="23">
    <source>
        <dbReference type="ARBA" id="ARBA00023034"/>
    </source>
</evidence>
<comment type="catalytic activity">
    <reaction evidence="38">
        <text>uroporphyrin III(in) + ATP + H2O = uroporphyrin III(out) + ADP + phosphate + H(+)</text>
        <dbReference type="Rhea" id="RHEA:66776"/>
        <dbReference type="ChEBI" id="CHEBI:15377"/>
        <dbReference type="ChEBI" id="CHEBI:15378"/>
        <dbReference type="ChEBI" id="CHEBI:30616"/>
        <dbReference type="ChEBI" id="CHEBI:43474"/>
        <dbReference type="ChEBI" id="CHEBI:167479"/>
        <dbReference type="ChEBI" id="CHEBI:456216"/>
    </reaction>
    <physiologicalReaction direction="left-to-right" evidence="38">
        <dbReference type="Rhea" id="RHEA:66777"/>
    </physiologicalReaction>
</comment>
<evidence type="ECO:0000259" key="45">
    <source>
        <dbReference type="PROSITE" id="PS50929"/>
    </source>
</evidence>
<dbReference type="InterPro" id="IPR032410">
    <property type="entry name" value="ABCB6_N"/>
</dbReference>
<evidence type="ECO:0000256" key="20">
    <source>
        <dbReference type="ARBA" id="ARBA00022840"/>
    </source>
</evidence>
<evidence type="ECO:0000256" key="33">
    <source>
        <dbReference type="ARBA" id="ARBA00047649"/>
    </source>
</evidence>
<evidence type="ECO:0000256" key="17">
    <source>
        <dbReference type="ARBA" id="ARBA00022753"/>
    </source>
</evidence>
<keyword evidence="20" id="KW-0067">ATP-binding</keyword>
<dbReference type="InterPro" id="IPR003593">
    <property type="entry name" value="AAA+_ATPase"/>
</dbReference>
<feature type="region of interest" description="Disordered" evidence="42">
    <location>
        <begin position="930"/>
        <end position="971"/>
    </location>
</feature>
<evidence type="ECO:0000256" key="28">
    <source>
        <dbReference type="ARBA" id="ARBA00024320"/>
    </source>
</evidence>
<evidence type="ECO:0000256" key="25">
    <source>
        <dbReference type="ARBA" id="ARBA00023136"/>
    </source>
</evidence>
<feature type="domain" description="ABC transporter" evidence="44">
    <location>
        <begin position="648"/>
        <end position="882"/>
    </location>
</feature>
<evidence type="ECO:0000256" key="8">
    <source>
        <dbReference type="ARBA" id="ARBA00004651"/>
    </source>
</evidence>
<dbReference type="GO" id="GO:0020037">
    <property type="term" value="F:heme binding"/>
    <property type="evidence" value="ECO:0007669"/>
    <property type="project" value="TreeGrafter"/>
</dbReference>
<evidence type="ECO:0000256" key="5">
    <source>
        <dbReference type="ARBA" id="ARBA00004414"/>
    </source>
</evidence>
<keyword evidence="12" id="KW-0813">Transport</keyword>
<dbReference type="PROSITE" id="PS50929">
    <property type="entry name" value="ABC_TM1F"/>
    <property type="match status" value="1"/>
</dbReference>
<keyword evidence="47" id="KW-1185">Reference proteome</keyword>
<feature type="transmembrane region" description="Helical" evidence="43">
    <location>
        <begin position="441"/>
        <end position="463"/>
    </location>
</feature>
<dbReference type="Pfam" id="PF00005">
    <property type="entry name" value="ABC_tran"/>
    <property type="match status" value="1"/>
</dbReference>
<dbReference type="Proteomes" id="UP000789508">
    <property type="component" value="Unassembled WGS sequence"/>
</dbReference>
<dbReference type="SUPFAM" id="SSF52540">
    <property type="entry name" value="P-loop containing nucleoside triphosphate hydrolases"/>
    <property type="match status" value="1"/>
</dbReference>
<dbReference type="GO" id="GO:0031901">
    <property type="term" value="C:early endosome membrane"/>
    <property type="evidence" value="ECO:0007669"/>
    <property type="project" value="UniProtKB-SubCell"/>
</dbReference>
<comment type="similarity">
    <text evidence="29">Belongs to the ABC transporter superfamily. ABCB family. Heavy Metal importer (TC 3.A.1.210) subfamily.</text>
</comment>
<evidence type="ECO:0000256" key="1">
    <source>
        <dbReference type="ARBA" id="ARBA00004146"/>
    </source>
</evidence>
<comment type="subcellular location">
    <subcellularLocation>
        <location evidence="8">Cell membrane</location>
        <topology evidence="8">Multi-pass membrane protein</topology>
    </subcellularLocation>
    <subcellularLocation>
        <location evidence="1">Early endosome membrane</location>
    </subcellularLocation>
    <subcellularLocation>
        <location evidence="6">Endoplasmic reticulum membrane</location>
        <topology evidence="6">Multi-pass membrane protein</topology>
    </subcellularLocation>
    <subcellularLocation>
        <location evidence="3">Endosome membrane</location>
        <topology evidence="3">Multi-pass membrane protein</topology>
    </subcellularLocation>
    <subcellularLocation>
        <location evidence="2">Endosome</location>
        <location evidence="2">Multivesicular body membrane</location>
    </subcellularLocation>
    <subcellularLocation>
        <location evidence="9">Golgi apparatus membrane</location>
        <topology evidence="9">Multi-pass membrane protein</topology>
    </subcellularLocation>
    <subcellularLocation>
        <location evidence="5">Late endosome membrane</location>
    </subcellularLocation>
    <subcellularLocation>
        <location evidence="10">Lysosome membrane</location>
    </subcellularLocation>
    <subcellularLocation>
        <location evidence="28">Melanosome membrane</location>
    </subcellularLocation>
    <subcellularLocation>
        <location evidence="4">Mitochondrion outer membrane</location>
        <topology evidence="4">Multi-pass membrane protein</topology>
    </subcellularLocation>
    <subcellularLocation>
        <location evidence="7">Secreted</location>
        <location evidence="7">Extracellular exosome</location>
    </subcellularLocation>
</comment>
<dbReference type="Gene3D" id="3.40.50.300">
    <property type="entry name" value="P-loop containing nucleotide triphosphate hydrolases"/>
    <property type="match status" value="1"/>
</dbReference>
<dbReference type="PANTHER" id="PTHR24221:SF654">
    <property type="entry name" value="ATP-BINDING CASSETTE SUB-FAMILY B MEMBER 6"/>
    <property type="match status" value="1"/>
</dbReference>
<dbReference type="InterPro" id="IPR039421">
    <property type="entry name" value="Type_1_exporter"/>
</dbReference>
<dbReference type="InterPro" id="IPR011527">
    <property type="entry name" value="ABC1_TM_dom"/>
</dbReference>
<evidence type="ECO:0000256" key="11">
    <source>
        <dbReference type="ARBA" id="ARBA00011738"/>
    </source>
</evidence>
<name>A0A9N9E951_9GLOM</name>
<keyword evidence="41" id="KW-0175">Coiled coil</keyword>
<reference evidence="46" key="1">
    <citation type="submission" date="2021-06" db="EMBL/GenBank/DDBJ databases">
        <authorList>
            <person name="Kallberg Y."/>
            <person name="Tangrot J."/>
            <person name="Rosling A."/>
        </authorList>
    </citation>
    <scope>NUCLEOTIDE SEQUENCE</scope>
    <source>
        <strain evidence="46">FL130A</strain>
    </source>
</reference>
<dbReference type="GO" id="GO:0005789">
    <property type="term" value="C:endoplasmic reticulum membrane"/>
    <property type="evidence" value="ECO:0007669"/>
    <property type="project" value="UniProtKB-SubCell"/>
</dbReference>
<feature type="region of interest" description="Disordered" evidence="42">
    <location>
        <begin position="259"/>
        <end position="297"/>
    </location>
</feature>
<evidence type="ECO:0000256" key="6">
    <source>
        <dbReference type="ARBA" id="ARBA00004477"/>
    </source>
</evidence>
<feature type="transmembrane region" description="Helical" evidence="43">
    <location>
        <begin position="326"/>
        <end position="347"/>
    </location>
</feature>
<evidence type="ECO:0000256" key="2">
    <source>
        <dbReference type="ARBA" id="ARBA00004333"/>
    </source>
</evidence>
<feature type="transmembrane region" description="Helical" evidence="43">
    <location>
        <begin position="469"/>
        <end position="489"/>
    </location>
</feature>
<evidence type="ECO:0000256" key="3">
    <source>
        <dbReference type="ARBA" id="ARBA00004337"/>
    </source>
</evidence>
<dbReference type="GO" id="GO:0005524">
    <property type="term" value="F:ATP binding"/>
    <property type="evidence" value="ECO:0007669"/>
    <property type="project" value="UniProtKB-KW"/>
</dbReference>
<evidence type="ECO:0000256" key="10">
    <source>
        <dbReference type="ARBA" id="ARBA00004656"/>
    </source>
</evidence>
<keyword evidence="27" id="KW-0458">Lysosome</keyword>
<dbReference type="Pfam" id="PF00664">
    <property type="entry name" value="ABC_membrane"/>
    <property type="match status" value="1"/>
</dbReference>
<evidence type="ECO:0000256" key="38">
    <source>
        <dbReference type="ARBA" id="ARBA00048510"/>
    </source>
</evidence>
<comment type="catalytic activity">
    <reaction evidence="40">
        <text>coproporphyrin I(in) + ATP + H2O = coproporphyrin I(out) + ADP + phosphate + H(+)</text>
        <dbReference type="Rhea" id="RHEA:66768"/>
        <dbReference type="ChEBI" id="CHEBI:15377"/>
        <dbReference type="ChEBI" id="CHEBI:15378"/>
        <dbReference type="ChEBI" id="CHEBI:30616"/>
        <dbReference type="ChEBI" id="CHEBI:43474"/>
        <dbReference type="ChEBI" id="CHEBI:167478"/>
        <dbReference type="ChEBI" id="CHEBI:456216"/>
    </reaction>
    <physiologicalReaction direction="left-to-right" evidence="40">
        <dbReference type="Rhea" id="RHEA:66769"/>
    </physiologicalReaction>
</comment>
<evidence type="ECO:0000256" key="41">
    <source>
        <dbReference type="SAM" id="Coils"/>
    </source>
</evidence>
<comment type="catalytic activity">
    <reaction evidence="35">
        <text>uroporphyrin I(in) + ATP + H2O = uroporphyrin I(out) + ADP + phosphate + H(+)</text>
        <dbReference type="Rhea" id="RHEA:66772"/>
        <dbReference type="ChEBI" id="CHEBI:15377"/>
        <dbReference type="ChEBI" id="CHEBI:15378"/>
        <dbReference type="ChEBI" id="CHEBI:30616"/>
        <dbReference type="ChEBI" id="CHEBI:43474"/>
        <dbReference type="ChEBI" id="CHEBI:167480"/>
        <dbReference type="ChEBI" id="CHEBI:456216"/>
    </reaction>
    <physiologicalReaction direction="left-to-right" evidence="35">
        <dbReference type="Rhea" id="RHEA:66773"/>
    </physiologicalReaction>
</comment>
<keyword evidence="21" id="KW-1278">Translocase</keyword>
<evidence type="ECO:0000256" key="37">
    <source>
        <dbReference type="ARBA" id="ARBA00048455"/>
    </source>
</evidence>
<evidence type="ECO:0000256" key="15">
    <source>
        <dbReference type="ARBA" id="ARBA00022692"/>
    </source>
</evidence>
<evidence type="ECO:0000256" key="27">
    <source>
        <dbReference type="ARBA" id="ARBA00023228"/>
    </source>
</evidence>
<dbReference type="GO" id="GO:0015439">
    <property type="term" value="F:ABC-type heme transporter activity"/>
    <property type="evidence" value="ECO:0007669"/>
    <property type="project" value="UniProtKB-EC"/>
</dbReference>
<comment type="catalytic activity">
    <reaction evidence="33">
        <text>heme b(in) + ATP + H2O = heme b(out) + ADP + phosphate + H(+)</text>
        <dbReference type="Rhea" id="RHEA:19261"/>
        <dbReference type="ChEBI" id="CHEBI:15377"/>
        <dbReference type="ChEBI" id="CHEBI:15378"/>
        <dbReference type="ChEBI" id="CHEBI:30616"/>
        <dbReference type="ChEBI" id="CHEBI:43474"/>
        <dbReference type="ChEBI" id="CHEBI:60344"/>
        <dbReference type="ChEBI" id="CHEBI:456216"/>
        <dbReference type="EC" id="7.6.2.5"/>
    </reaction>
    <physiologicalReaction direction="left-to-right" evidence="33">
        <dbReference type="Rhea" id="RHEA:19262"/>
    </physiologicalReaction>
</comment>
<evidence type="ECO:0000256" key="16">
    <source>
        <dbReference type="ARBA" id="ARBA00022741"/>
    </source>
</evidence>
<feature type="non-terminal residue" evidence="46">
    <location>
        <position position="1"/>
    </location>
</feature>
<feature type="transmembrane region" description="Helical" evidence="43">
    <location>
        <begin position="145"/>
        <end position="165"/>
    </location>
</feature>
<keyword evidence="18" id="KW-1000">Mitochondrion outer membrane</keyword>
<feature type="compositionally biased region" description="Polar residues" evidence="42">
    <location>
        <begin position="259"/>
        <end position="273"/>
    </location>
</feature>
<dbReference type="GO" id="GO:0000139">
    <property type="term" value="C:Golgi membrane"/>
    <property type="evidence" value="ECO:0007669"/>
    <property type="project" value="UniProtKB-SubCell"/>
</dbReference>
<comment type="caution">
    <text evidence="46">The sequence shown here is derived from an EMBL/GenBank/DDBJ whole genome shotgun (WGS) entry which is preliminary data.</text>
</comment>
<proteinExistence type="inferred from homology"/>
<evidence type="ECO:0000256" key="40">
    <source>
        <dbReference type="ARBA" id="ARBA00049398"/>
    </source>
</evidence>
<feature type="domain" description="ABC transmembrane type-1" evidence="45">
    <location>
        <begin position="331"/>
        <end position="614"/>
    </location>
</feature>
<accession>A0A9N9E951</accession>
<evidence type="ECO:0000313" key="47">
    <source>
        <dbReference type="Proteomes" id="UP000789508"/>
    </source>
</evidence>
<keyword evidence="24" id="KW-0496">Mitochondrion</keyword>
<evidence type="ECO:0000256" key="34">
    <source>
        <dbReference type="ARBA" id="ARBA00047753"/>
    </source>
</evidence>
<evidence type="ECO:0000256" key="39">
    <source>
        <dbReference type="ARBA" id="ARBA00048636"/>
    </source>
</evidence>
<dbReference type="AlphaFoldDB" id="A0A9N9E951"/>
<feature type="transmembrane region" description="Helical" evidence="43">
    <location>
        <begin position="217"/>
        <end position="244"/>
    </location>
</feature>
<comment type="catalytic activity">
    <reaction evidence="36">
        <text>protoporphyrin IX(in) + ATP + H2O = protoporphyrin IX(out) + ADP + phosphate + H(+)</text>
        <dbReference type="Rhea" id="RHEA:61336"/>
        <dbReference type="ChEBI" id="CHEBI:15377"/>
        <dbReference type="ChEBI" id="CHEBI:15378"/>
        <dbReference type="ChEBI" id="CHEBI:30616"/>
        <dbReference type="ChEBI" id="CHEBI:43474"/>
        <dbReference type="ChEBI" id="CHEBI:57306"/>
        <dbReference type="ChEBI" id="CHEBI:456216"/>
    </reaction>
    <physiologicalReaction direction="left-to-right" evidence="36">
        <dbReference type="Rhea" id="RHEA:61337"/>
    </physiologicalReaction>
</comment>
<comment type="subunit">
    <text evidence="11">Homodimer.</text>
</comment>
<evidence type="ECO:0000256" key="18">
    <source>
        <dbReference type="ARBA" id="ARBA00022787"/>
    </source>
</evidence>
<dbReference type="PROSITE" id="PS50893">
    <property type="entry name" value="ABC_TRANSPORTER_2"/>
    <property type="match status" value="1"/>
</dbReference>
<dbReference type="InterPro" id="IPR036640">
    <property type="entry name" value="ABC1_TM_sf"/>
</dbReference>
<keyword evidence="13" id="KW-1003">Cell membrane</keyword>
<dbReference type="Pfam" id="PF16185">
    <property type="entry name" value="MTABC_N"/>
    <property type="match status" value="1"/>
</dbReference>
<feature type="transmembrane region" description="Helical" evidence="43">
    <location>
        <begin position="552"/>
        <end position="579"/>
    </location>
</feature>
<feature type="non-terminal residue" evidence="46">
    <location>
        <position position="971"/>
    </location>
</feature>
<evidence type="ECO:0000256" key="31">
    <source>
        <dbReference type="ARBA" id="ARBA00024439"/>
    </source>
</evidence>
<keyword evidence="16" id="KW-0547">Nucleotide-binding</keyword>
<feature type="transmembrane region" description="Helical" evidence="43">
    <location>
        <begin position="47"/>
        <end position="71"/>
    </location>
</feature>
<evidence type="ECO:0000256" key="12">
    <source>
        <dbReference type="ARBA" id="ARBA00022448"/>
    </source>
</evidence>
<evidence type="ECO:0000313" key="46">
    <source>
        <dbReference type="EMBL" id="CAG8664622.1"/>
    </source>
</evidence>
<evidence type="ECO:0000256" key="30">
    <source>
        <dbReference type="ARBA" id="ARBA00024385"/>
    </source>
</evidence>
<evidence type="ECO:0000256" key="24">
    <source>
        <dbReference type="ARBA" id="ARBA00023128"/>
    </source>
</evidence>
<evidence type="ECO:0000256" key="7">
    <source>
        <dbReference type="ARBA" id="ARBA00004550"/>
    </source>
</evidence>
<dbReference type="CDD" id="cd18581">
    <property type="entry name" value="ABC_6TM_ABCB6"/>
    <property type="match status" value="1"/>
</dbReference>
<dbReference type="InterPro" id="IPR027417">
    <property type="entry name" value="P-loop_NTPase"/>
</dbReference>
<gene>
    <name evidence="46" type="ORF">ALEPTO_LOCUS10419</name>
</gene>
<protein>
    <recommendedName>
        <fullName evidence="31">ATP-binding cassette sub-family B member 6</fullName>
        <ecNumber evidence="30">7.6.2.5</ecNumber>
    </recommendedName>
    <alternativeName>
        <fullName evidence="32">ABC-type heme transporter ABCB6</fullName>
    </alternativeName>
</protein>
<dbReference type="EC" id="7.6.2.5" evidence="30"/>
<keyword evidence="26" id="KW-1015">Disulfide bond</keyword>
<evidence type="ECO:0000256" key="21">
    <source>
        <dbReference type="ARBA" id="ARBA00022967"/>
    </source>
</evidence>
<feature type="coiled-coil region" evidence="41">
    <location>
        <begin position="878"/>
        <end position="905"/>
    </location>
</feature>
<evidence type="ECO:0000256" key="9">
    <source>
        <dbReference type="ARBA" id="ARBA00004653"/>
    </source>
</evidence>
<comment type="catalytic activity">
    <reaction evidence="39">
        <text>coproporphyrin III(in) + ATP + H2O = coproporphyrin III(out) + ADP + phosphate + H(+)</text>
        <dbReference type="Rhea" id="RHEA:66664"/>
        <dbReference type="ChEBI" id="CHEBI:15377"/>
        <dbReference type="ChEBI" id="CHEBI:15378"/>
        <dbReference type="ChEBI" id="CHEBI:30616"/>
        <dbReference type="ChEBI" id="CHEBI:43474"/>
        <dbReference type="ChEBI" id="CHEBI:131725"/>
        <dbReference type="ChEBI" id="CHEBI:456216"/>
    </reaction>
    <physiologicalReaction direction="left-to-right" evidence="39">
        <dbReference type="Rhea" id="RHEA:66665"/>
    </physiologicalReaction>
</comment>
<evidence type="ECO:0000256" key="42">
    <source>
        <dbReference type="SAM" id="MobiDB-lite"/>
    </source>
</evidence>